<keyword evidence="5" id="KW-0679">Respiratory chain</keyword>
<dbReference type="Pfam" id="PF02271">
    <property type="entry name" value="UCR_14kD"/>
    <property type="match status" value="1"/>
</dbReference>
<evidence type="ECO:0000256" key="4">
    <source>
        <dbReference type="ARBA" id="ARBA00022448"/>
    </source>
</evidence>
<name>A0AAW0HZX3_MYOGA</name>
<keyword evidence="4" id="KW-0813">Transport</keyword>
<dbReference type="PANTHER" id="PTHR12022:SF12">
    <property type="entry name" value="CYTOCHROME B-C1 COMPLEX SUBUNIT 7"/>
    <property type="match status" value="1"/>
</dbReference>
<evidence type="ECO:0000256" key="5">
    <source>
        <dbReference type="ARBA" id="ARBA00022660"/>
    </source>
</evidence>
<dbReference type="GO" id="GO:0045275">
    <property type="term" value="C:respiratory chain complex III"/>
    <property type="evidence" value="ECO:0007669"/>
    <property type="project" value="InterPro"/>
</dbReference>
<dbReference type="InterPro" id="IPR003197">
    <property type="entry name" value="QCR7"/>
</dbReference>
<dbReference type="SUPFAM" id="SSF81524">
    <property type="entry name" value="14 kDa protein of cytochrome bc1 complex (Ubiquinol-cytochrome c reductase)"/>
    <property type="match status" value="1"/>
</dbReference>
<protein>
    <recommendedName>
        <fullName evidence="3">Cytochrome b-c1 complex subunit 7</fullName>
    </recommendedName>
    <alternativeName>
        <fullName evidence="10">Complex III subunit VII</fullName>
    </alternativeName>
    <alternativeName>
        <fullName evidence="11">Ubiquinol-cytochrome c reductase complex 14 kDa protein</fullName>
    </alternativeName>
</protein>
<evidence type="ECO:0000256" key="9">
    <source>
        <dbReference type="ARBA" id="ARBA00023136"/>
    </source>
</evidence>
<proteinExistence type="inferred from homology"/>
<comment type="subcellular location">
    <subcellularLocation>
        <location evidence="1">Mitochondrion inner membrane</location>
        <topology evidence="1">Peripheral membrane protein</topology>
        <orientation evidence="1">Matrix side</orientation>
    </subcellularLocation>
</comment>
<dbReference type="GO" id="GO:0005743">
    <property type="term" value="C:mitochondrial inner membrane"/>
    <property type="evidence" value="ECO:0007669"/>
    <property type="project" value="UniProtKB-SubCell"/>
</dbReference>
<keyword evidence="6" id="KW-0999">Mitochondrion inner membrane</keyword>
<dbReference type="EMBL" id="JBBHLL010000264">
    <property type="protein sequence ID" value="KAK7807707.1"/>
    <property type="molecule type" value="Genomic_DNA"/>
</dbReference>
<comment type="similarity">
    <text evidence="2">Belongs to the UQCRB/QCR7 family.</text>
</comment>
<dbReference type="InterPro" id="IPR036544">
    <property type="entry name" value="QCR7_sf"/>
</dbReference>
<evidence type="ECO:0000313" key="12">
    <source>
        <dbReference type="EMBL" id="KAK7807707.1"/>
    </source>
</evidence>
<reference evidence="12 13" key="1">
    <citation type="journal article" date="2023" name="bioRxiv">
        <title>Conserved and derived expression patterns and positive selection on dental genes reveal complex evolutionary context of ever-growing rodent molars.</title>
        <authorList>
            <person name="Calamari Z.T."/>
            <person name="Song A."/>
            <person name="Cohen E."/>
            <person name="Akter M."/>
            <person name="Roy R.D."/>
            <person name="Hallikas O."/>
            <person name="Christensen M.M."/>
            <person name="Li P."/>
            <person name="Marangoni P."/>
            <person name="Jernvall J."/>
            <person name="Klein O.D."/>
        </authorList>
    </citation>
    <scope>NUCLEOTIDE SEQUENCE [LARGE SCALE GENOMIC DNA]</scope>
    <source>
        <strain evidence="12">V071</strain>
    </source>
</reference>
<evidence type="ECO:0000256" key="7">
    <source>
        <dbReference type="ARBA" id="ARBA00022982"/>
    </source>
</evidence>
<evidence type="ECO:0000313" key="13">
    <source>
        <dbReference type="Proteomes" id="UP001488838"/>
    </source>
</evidence>
<evidence type="ECO:0000256" key="6">
    <source>
        <dbReference type="ARBA" id="ARBA00022792"/>
    </source>
</evidence>
<dbReference type="GO" id="GO:0006122">
    <property type="term" value="P:mitochondrial electron transport, ubiquinol to cytochrome c"/>
    <property type="evidence" value="ECO:0007669"/>
    <property type="project" value="InterPro"/>
</dbReference>
<gene>
    <name evidence="12" type="ORF">U0070_010922</name>
</gene>
<dbReference type="PANTHER" id="PTHR12022">
    <property type="entry name" value="UBIQUINOL-CYTOCHROME C REDUCTASE COMPLEX 14 KD PROTEIN"/>
    <property type="match status" value="1"/>
</dbReference>
<keyword evidence="9" id="KW-0472">Membrane</keyword>
<comment type="caution">
    <text evidence="12">The sequence shown here is derived from an EMBL/GenBank/DDBJ whole genome shotgun (WGS) entry which is preliminary data.</text>
</comment>
<organism evidence="12 13">
    <name type="scientific">Myodes glareolus</name>
    <name type="common">Bank vole</name>
    <name type="synonym">Clethrionomys glareolus</name>
    <dbReference type="NCBI Taxonomy" id="447135"/>
    <lineage>
        <taxon>Eukaryota</taxon>
        <taxon>Metazoa</taxon>
        <taxon>Chordata</taxon>
        <taxon>Craniata</taxon>
        <taxon>Vertebrata</taxon>
        <taxon>Euteleostomi</taxon>
        <taxon>Mammalia</taxon>
        <taxon>Eutheria</taxon>
        <taxon>Euarchontoglires</taxon>
        <taxon>Glires</taxon>
        <taxon>Rodentia</taxon>
        <taxon>Myomorpha</taxon>
        <taxon>Muroidea</taxon>
        <taxon>Cricetidae</taxon>
        <taxon>Arvicolinae</taxon>
        <taxon>Myodes</taxon>
    </lineage>
</organism>
<evidence type="ECO:0000256" key="3">
    <source>
        <dbReference type="ARBA" id="ARBA00016323"/>
    </source>
</evidence>
<evidence type="ECO:0000256" key="1">
    <source>
        <dbReference type="ARBA" id="ARBA00004443"/>
    </source>
</evidence>
<evidence type="ECO:0000256" key="2">
    <source>
        <dbReference type="ARBA" id="ARBA00008554"/>
    </source>
</evidence>
<keyword evidence="8" id="KW-0496">Mitochondrion</keyword>
<evidence type="ECO:0000256" key="10">
    <source>
        <dbReference type="ARBA" id="ARBA00031021"/>
    </source>
</evidence>
<accession>A0AAW0HZX3</accession>
<dbReference type="Gene3D" id="1.10.1090.10">
    <property type="entry name" value="Cytochrome b-c1 complex subunit 7"/>
    <property type="match status" value="1"/>
</dbReference>
<keyword evidence="7" id="KW-0249">Electron transport</keyword>
<keyword evidence="13" id="KW-1185">Reference proteome</keyword>
<dbReference type="AlphaFoldDB" id="A0AAW0HZX3"/>
<dbReference type="Proteomes" id="UP001488838">
    <property type="component" value="Unassembled WGS sequence"/>
</dbReference>
<evidence type="ECO:0000256" key="8">
    <source>
        <dbReference type="ARBA" id="ARBA00023128"/>
    </source>
</evidence>
<sequence>MKNWLLWQADCCCSIKQVAGWFSKWYYNAAGFNKLGSVRDDTPYETEGVQEAVRRLPEDLYNDRMFQIKKALVQILSKEQWTEYEEDKSLP</sequence>
<evidence type="ECO:0000256" key="11">
    <source>
        <dbReference type="ARBA" id="ARBA00032927"/>
    </source>
</evidence>